<dbReference type="OrthoDB" id="2157530at2759"/>
<dbReference type="Pfam" id="PF06985">
    <property type="entry name" value="HET"/>
    <property type="match status" value="1"/>
</dbReference>
<organism evidence="2 3">
    <name type="scientific">Viridothelium virens</name>
    <name type="common">Speckled blister lichen</name>
    <name type="synonym">Trypethelium virens</name>
    <dbReference type="NCBI Taxonomy" id="1048519"/>
    <lineage>
        <taxon>Eukaryota</taxon>
        <taxon>Fungi</taxon>
        <taxon>Dikarya</taxon>
        <taxon>Ascomycota</taxon>
        <taxon>Pezizomycotina</taxon>
        <taxon>Dothideomycetes</taxon>
        <taxon>Dothideomycetes incertae sedis</taxon>
        <taxon>Trypetheliales</taxon>
        <taxon>Trypetheliaceae</taxon>
        <taxon>Viridothelium</taxon>
    </lineage>
</organism>
<dbReference type="PANTHER" id="PTHR24148:SF64">
    <property type="entry name" value="HETEROKARYON INCOMPATIBILITY DOMAIN-CONTAINING PROTEIN"/>
    <property type="match status" value="1"/>
</dbReference>
<name>A0A6A6HHV0_VIRVR</name>
<feature type="domain" description="Heterokaryon incompatibility" evidence="1">
    <location>
        <begin position="36"/>
        <end position="207"/>
    </location>
</feature>
<dbReference type="AlphaFoldDB" id="A0A6A6HHV0"/>
<dbReference type="Pfam" id="PF26639">
    <property type="entry name" value="Het-6_barrel"/>
    <property type="match status" value="1"/>
</dbReference>
<dbReference type="Proteomes" id="UP000800092">
    <property type="component" value="Unassembled WGS sequence"/>
</dbReference>
<dbReference type="EMBL" id="ML991782">
    <property type="protein sequence ID" value="KAF2237040.1"/>
    <property type="molecule type" value="Genomic_DNA"/>
</dbReference>
<keyword evidence="3" id="KW-1185">Reference proteome</keyword>
<accession>A0A6A6HHV0</accession>
<evidence type="ECO:0000259" key="1">
    <source>
        <dbReference type="Pfam" id="PF06985"/>
    </source>
</evidence>
<evidence type="ECO:0000313" key="2">
    <source>
        <dbReference type="EMBL" id="KAF2237040.1"/>
    </source>
</evidence>
<dbReference type="InterPro" id="IPR010730">
    <property type="entry name" value="HET"/>
</dbReference>
<dbReference type="PANTHER" id="PTHR24148">
    <property type="entry name" value="ANKYRIN REPEAT DOMAIN-CONTAINING PROTEIN 39 HOMOLOG-RELATED"/>
    <property type="match status" value="1"/>
</dbReference>
<dbReference type="InterPro" id="IPR052895">
    <property type="entry name" value="HetReg/Transcr_Mod"/>
</dbReference>
<reference evidence="2" key="1">
    <citation type="journal article" date="2020" name="Stud. Mycol.">
        <title>101 Dothideomycetes genomes: a test case for predicting lifestyles and emergence of pathogens.</title>
        <authorList>
            <person name="Haridas S."/>
            <person name="Albert R."/>
            <person name="Binder M."/>
            <person name="Bloem J."/>
            <person name="Labutti K."/>
            <person name="Salamov A."/>
            <person name="Andreopoulos B."/>
            <person name="Baker S."/>
            <person name="Barry K."/>
            <person name="Bills G."/>
            <person name="Bluhm B."/>
            <person name="Cannon C."/>
            <person name="Castanera R."/>
            <person name="Culley D."/>
            <person name="Daum C."/>
            <person name="Ezra D."/>
            <person name="Gonzalez J."/>
            <person name="Henrissat B."/>
            <person name="Kuo A."/>
            <person name="Liang C."/>
            <person name="Lipzen A."/>
            <person name="Lutzoni F."/>
            <person name="Magnuson J."/>
            <person name="Mondo S."/>
            <person name="Nolan M."/>
            <person name="Ohm R."/>
            <person name="Pangilinan J."/>
            <person name="Park H.-J."/>
            <person name="Ramirez L."/>
            <person name="Alfaro M."/>
            <person name="Sun H."/>
            <person name="Tritt A."/>
            <person name="Yoshinaga Y."/>
            <person name="Zwiers L.-H."/>
            <person name="Turgeon B."/>
            <person name="Goodwin S."/>
            <person name="Spatafora J."/>
            <person name="Crous P."/>
            <person name="Grigoriev I."/>
        </authorList>
    </citation>
    <scope>NUCLEOTIDE SEQUENCE</scope>
    <source>
        <strain evidence="2">Tuck. ex Michener</strain>
    </source>
</reference>
<protein>
    <recommendedName>
        <fullName evidence="1">Heterokaryon incompatibility domain-containing protein</fullName>
    </recommendedName>
</protein>
<evidence type="ECO:0000313" key="3">
    <source>
        <dbReference type="Proteomes" id="UP000800092"/>
    </source>
</evidence>
<sequence length="552" mass="62791">MHQPLRADQFRLLRPQRDGQIRTSLEVHDPVKHPSYVALSYTWGRAANRKERPLSAKYSITLCDKEVVVQENLHDALRHLLPVVQRHDGYIFIDALCINQEDIVERSNQVRMMKAIYEGARVVFGWLGIPPNEEEHMQAIALMGRFNLALREGLEKNTDDMDKVTTGLPADNPNLYPVPNTDTYKGWLGLLKIFDNRYWGRTWVQQEATGPPKTFFFCGDQSFDRVYLAAACYFAYHSSLLPAVEQRFARAIGPSDAWRLISMRNLDRTFVREHETELIHLLSTFRNTTCTNSRDKVFAPCNLATDVNHDDVPVDYSGSVQDIYESVVSFYLARYADLGFLGHVSLPVEDSKRMQRECEEDTLPTWIPDWRDRIKVQPPSLLGQTRKQTNPLFCAAGKHGHPVYQISGGKLTVTGMIIDKIISLSPICEEPVDQVTEAKQWTPANASTRREPIDKLDPERYNFRHGFDVVINQVCFGRRLASTEDGFMGIVPDASKTGDTVCVLWGGQTLYVVRAAADSRYQFLGECYMHGLMHGEALEVKPESTAQIIHLI</sequence>
<gene>
    <name evidence="2" type="ORF">EV356DRAFT_512308</name>
</gene>
<proteinExistence type="predicted"/>